<comment type="similarity">
    <text evidence="1 8">Belongs to the cytidylate kinase family. Type 1 subfamily.</text>
</comment>
<dbReference type="GO" id="GO:0006220">
    <property type="term" value="P:pyrimidine nucleotide metabolic process"/>
    <property type="evidence" value="ECO:0007669"/>
    <property type="project" value="UniProtKB-UniRule"/>
</dbReference>
<feature type="binding site" evidence="8">
    <location>
        <begin position="9"/>
        <end position="17"/>
    </location>
    <ligand>
        <name>ATP</name>
        <dbReference type="ChEBI" id="CHEBI:30616"/>
    </ligand>
</feature>
<keyword evidence="5 8" id="KW-0067">ATP-binding</keyword>
<dbReference type="GO" id="GO:0036431">
    <property type="term" value="F:dCMP kinase activity"/>
    <property type="evidence" value="ECO:0007669"/>
    <property type="project" value="InterPro"/>
</dbReference>
<evidence type="ECO:0000256" key="4">
    <source>
        <dbReference type="ARBA" id="ARBA00022777"/>
    </source>
</evidence>
<dbReference type="RefSeq" id="WP_089760207.1">
    <property type="nucleotide sequence ID" value="NZ_FNGO01000011.1"/>
</dbReference>
<dbReference type="OrthoDB" id="9807434at2"/>
<dbReference type="GO" id="GO:0036430">
    <property type="term" value="F:CMP kinase activity"/>
    <property type="evidence" value="ECO:0007669"/>
    <property type="project" value="RHEA"/>
</dbReference>
<dbReference type="GO" id="GO:0005524">
    <property type="term" value="F:ATP binding"/>
    <property type="evidence" value="ECO:0007669"/>
    <property type="project" value="UniProtKB-UniRule"/>
</dbReference>
<dbReference type="Gene3D" id="3.40.50.300">
    <property type="entry name" value="P-loop containing nucleotide triphosphate hydrolases"/>
    <property type="match status" value="1"/>
</dbReference>
<evidence type="ECO:0000256" key="7">
    <source>
        <dbReference type="ARBA" id="ARBA00048478"/>
    </source>
</evidence>
<evidence type="ECO:0000256" key="2">
    <source>
        <dbReference type="ARBA" id="ARBA00022679"/>
    </source>
</evidence>
<dbReference type="HAMAP" id="MF_00238">
    <property type="entry name" value="Cytidyl_kinase_type1"/>
    <property type="match status" value="1"/>
</dbReference>
<dbReference type="GO" id="GO:0005829">
    <property type="term" value="C:cytosol"/>
    <property type="evidence" value="ECO:0007669"/>
    <property type="project" value="TreeGrafter"/>
</dbReference>
<evidence type="ECO:0000256" key="1">
    <source>
        <dbReference type="ARBA" id="ARBA00009427"/>
    </source>
</evidence>
<keyword evidence="4 8" id="KW-0418">Kinase</keyword>
<name>A0A1G9NTR3_9FIRM</name>
<evidence type="ECO:0000313" key="11">
    <source>
        <dbReference type="Proteomes" id="UP000199476"/>
    </source>
</evidence>
<dbReference type="SUPFAM" id="SSF52540">
    <property type="entry name" value="P-loop containing nucleoside triphosphate hydrolases"/>
    <property type="match status" value="1"/>
</dbReference>
<dbReference type="PANTHER" id="PTHR21299">
    <property type="entry name" value="CYTIDYLATE KINASE/PANTOATE-BETA-ALANINE LIGASE"/>
    <property type="match status" value="1"/>
</dbReference>
<comment type="subcellular location">
    <subcellularLocation>
        <location evidence="8">Cytoplasm</location>
    </subcellularLocation>
</comment>
<keyword evidence="3 8" id="KW-0547">Nucleotide-binding</keyword>
<dbReference type="EC" id="2.7.4.25" evidence="8"/>
<accession>A0A1G9NTR3</accession>
<dbReference type="InterPro" id="IPR011994">
    <property type="entry name" value="Cytidylate_kinase_dom"/>
</dbReference>
<dbReference type="EMBL" id="FNGO01000011">
    <property type="protein sequence ID" value="SDL89988.1"/>
    <property type="molecule type" value="Genomic_DNA"/>
</dbReference>
<comment type="catalytic activity">
    <reaction evidence="6 8">
        <text>dCMP + ATP = dCDP + ADP</text>
        <dbReference type="Rhea" id="RHEA:25094"/>
        <dbReference type="ChEBI" id="CHEBI:30616"/>
        <dbReference type="ChEBI" id="CHEBI:57566"/>
        <dbReference type="ChEBI" id="CHEBI:58593"/>
        <dbReference type="ChEBI" id="CHEBI:456216"/>
        <dbReference type="EC" id="2.7.4.25"/>
    </reaction>
</comment>
<reference evidence="10 11" key="1">
    <citation type="submission" date="2016-10" db="EMBL/GenBank/DDBJ databases">
        <authorList>
            <person name="de Groot N.N."/>
        </authorList>
    </citation>
    <scope>NUCLEOTIDE SEQUENCE [LARGE SCALE GENOMIC DNA]</scope>
    <source>
        <strain evidence="10 11">SLAS-1</strain>
    </source>
</reference>
<organism evidence="10 11">
    <name type="scientific">Halarsenatibacter silvermanii</name>
    <dbReference type="NCBI Taxonomy" id="321763"/>
    <lineage>
        <taxon>Bacteria</taxon>
        <taxon>Bacillati</taxon>
        <taxon>Bacillota</taxon>
        <taxon>Clostridia</taxon>
        <taxon>Halanaerobiales</taxon>
        <taxon>Halarsenatibacteraceae</taxon>
        <taxon>Halarsenatibacter</taxon>
    </lineage>
</organism>
<dbReference type="AlphaFoldDB" id="A0A1G9NTR3"/>
<dbReference type="InterPro" id="IPR027417">
    <property type="entry name" value="P-loop_NTPase"/>
</dbReference>
<comment type="catalytic activity">
    <reaction evidence="7 8">
        <text>CMP + ATP = CDP + ADP</text>
        <dbReference type="Rhea" id="RHEA:11600"/>
        <dbReference type="ChEBI" id="CHEBI:30616"/>
        <dbReference type="ChEBI" id="CHEBI:58069"/>
        <dbReference type="ChEBI" id="CHEBI:60377"/>
        <dbReference type="ChEBI" id="CHEBI:456216"/>
        <dbReference type="EC" id="2.7.4.25"/>
    </reaction>
</comment>
<dbReference type="Pfam" id="PF02224">
    <property type="entry name" value="Cytidylate_kin"/>
    <property type="match status" value="1"/>
</dbReference>
<gene>
    <name evidence="8" type="primary">cmk</name>
    <name evidence="10" type="ORF">SAMN04488692_11130</name>
</gene>
<keyword evidence="2 8" id="KW-0808">Transferase</keyword>
<evidence type="ECO:0000256" key="5">
    <source>
        <dbReference type="ARBA" id="ARBA00022840"/>
    </source>
</evidence>
<keyword evidence="11" id="KW-1185">Reference proteome</keyword>
<evidence type="ECO:0000256" key="6">
    <source>
        <dbReference type="ARBA" id="ARBA00047615"/>
    </source>
</evidence>
<dbReference type="PANTHER" id="PTHR21299:SF2">
    <property type="entry name" value="CYTIDYLATE KINASE"/>
    <property type="match status" value="1"/>
</dbReference>
<sequence length="223" mass="25332">MEISIAIDGPSGSGKSTTARRVAQRLNIYYIDTGAMYRAVALLSMRKNIDLEDKDEISRLSKETNIEFGQITGEDSQKVFLNNEEVTDLIRTNEVDEIVSEVASIPEVREIMLNKQRELARKSGVVMEGRDIGSRVLPGADLKIYLTASLNTRARRRFRELKEKGKQIDFAKVKDNIRLRDEQDKSRSHSPLVRPDDAIEIKTDDFGPNKVVEKIIELIKKEV</sequence>
<dbReference type="GO" id="GO:0015949">
    <property type="term" value="P:nucleobase-containing small molecule interconversion"/>
    <property type="evidence" value="ECO:0007669"/>
    <property type="project" value="TreeGrafter"/>
</dbReference>
<dbReference type="NCBIfam" id="TIGR00017">
    <property type="entry name" value="cmk"/>
    <property type="match status" value="1"/>
</dbReference>
<evidence type="ECO:0000256" key="8">
    <source>
        <dbReference type="HAMAP-Rule" id="MF_00238"/>
    </source>
</evidence>
<protein>
    <recommendedName>
        <fullName evidence="8">Cytidylate kinase</fullName>
        <shortName evidence="8">CK</shortName>
        <ecNumber evidence="8">2.7.4.25</ecNumber>
    </recommendedName>
    <alternativeName>
        <fullName evidence="8">Cytidine monophosphate kinase</fullName>
        <shortName evidence="8">CMP kinase</shortName>
    </alternativeName>
</protein>
<dbReference type="Proteomes" id="UP000199476">
    <property type="component" value="Unassembled WGS sequence"/>
</dbReference>
<dbReference type="InterPro" id="IPR003136">
    <property type="entry name" value="Cytidylate_kin"/>
</dbReference>
<feature type="domain" description="Cytidylate kinase" evidence="9">
    <location>
        <begin position="5"/>
        <end position="220"/>
    </location>
</feature>
<keyword evidence="8" id="KW-0963">Cytoplasm</keyword>
<dbReference type="CDD" id="cd02020">
    <property type="entry name" value="CMPK"/>
    <property type="match status" value="1"/>
</dbReference>
<dbReference type="STRING" id="321763.SAMN04488692_11130"/>
<proteinExistence type="inferred from homology"/>
<evidence type="ECO:0000313" key="10">
    <source>
        <dbReference type="EMBL" id="SDL89988.1"/>
    </source>
</evidence>
<evidence type="ECO:0000259" key="9">
    <source>
        <dbReference type="Pfam" id="PF02224"/>
    </source>
</evidence>
<evidence type="ECO:0000256" key="3">
    <source>
        <dbReference type="ARBA" id="ARBA00022741"/>
    </source>
</evidence>